<gene>
    <name evidence="3" type="ORF">EJ05DRAFT_471639</name>
</gene>
<evidence type="ECO:0000256" key="1">
    <source>
        <dbReference type="SAM" id="MobiDB-lite"/>
    </source>
</evidence>
<dbReference type="EMBL" id="ML996565">
    <property type="protein sequence ID" value="KAF2762671.1"/>
    <property type="molecule type" value="Genomic_DNA"/>
</dbReference>
<feature type="region of interest" description="Disordered" evidence="1">
    <location>
        <begin position="226"/>
        <end position="295"/>
    </location>
</feature>
<feature type="chain" id="PRO_5025536915" description="Extracellular membrane protein CFEM domain-containing protein" evidence="2">
    <location>
        <begin position="20"/>
        <end position="788"/>
    </location>
</feature>
<feature type="region of interest" description="Disordered" evidence="1">
    <location>
        <begin position="535"/>
        <end position="788"/>
    </location>
</feature>
<feature type="compositionally biased region" description="Polar residues" evidence="1">
    <location>
        <begin position="675"/>
        <end position="695"/>
    </location>
</feature>
<evidence type="ECO:0000313" key="4">
    <source>
        <dbReference type="Proteomes" id="UP000799437"/>
    </source>
</evidence>
<feature type="signal peptide" evidence="2">
    <location>
        <begin position="1"/>
        <end position="19"/>
    </location>
</feature>
<feature type="compositionally biased region" description="Polar residues" evidence="1">
    <location>
        <begin position="740"/>
        <end position="751"/>
    </location>
</feature>
<proteinExistence type="predicted"/>
<dbReference type="RefSeq" id="XP_033605122.1">
    <property type="nucleotide sequence ID" value="XM_033743007.1"/>
</dbReference>
<keyword evidence="2" id="KW-0732">Signal</keyword>
<feature type="compositionally biased region" description="Basic and acidic residues" evidence="1">
    <location>
        <begin position="227"/>
        <end position="252"/>
    </location>
</feature>
<evidence type="ECO:0008006" key="5">
    <source>
        <dbReference type="Google" id="ProtNLM"/>
    </source>
</evidence>
<reference evidence="3" key="1">
    <citation type="journal article" date="2020" name="Stud. Mycol.">
        <title>101 Dothideomycetes genomes: a test case for predicting lifestyles and emergence of pathogens.</title>
        <authorList>
            <person name="Haridas S."/>
            <person name="Albert R."/>
            <person name="Binder M."/>
            <person name="Bloem J."/>
            <person name="Labutti K."/>
            <person name="Salamov A."/>
            <person name="Andreopoulos B."/>
            <person name="Baker S."/>
            <person name="Barry K."/>
            <person name="Bills G."/>
            <person name="Bluhm B."/>
            <person name="Cannon C."/>
            <person name="Castanera R."/>
            <person name="Culley D."/>
            <person name="Daum C."/>
            <person name="Ezra D."/>
            <person name="Gonzalez J."/>
            <person name="Henrissat B."/>
            <person name="Kuo A."/>
            <person name="Liang C."/>
            <person name="Lipzen A."/>
            <person name="Lutzoni F."/>
            <person name="Magnuson J."/>
            <person name="Mondo S."/>
            <person name="Nolan M."/>
            <person name="Ohm R."/>
            <person name="Pangilinan J."/>
            <person name="Park H.-J."/>
            <person name="Ramirez L."/>
            <person name="Alfaro M."/>
            <person name="Sun H."/>
            <person name="Tritt A."/>
            <person name="Yoshinaga Y."/>
            <person name="Zwiers L.-H."/>
            <person name="Turgeon B."/>
            <person name="Goodwin S."/>
            <person name="Spatafora J."/>
            <person name="Crous P."/>
            <person name="Grigoriev I."/>
        </authorList>
    </citation>
    <scope>NUCLEOTIDE SEQUENCE</scope>
    <source>
        <strain evidence="3">CBS 121739</strain>
    </source>
</reference>
<feature type="compositionally biased region" description="Low complexity" evidence="1">
    <location>
        <begin position="719"/>
        <end position="733"/>
    </location>
</feature>
<dbReference type="Proteomes" id="UP000799437">
    <property type="component" value="Unassembled WGS sequence"/>
</dbReference>
<dbReference type="AlphaFoldDB" id="A0A6A6WKJ4"/>
<dbReference type="OrthoDB" id="3946741at2759"/>
<organism evidence="3 4">
    <name type="scientific">Pseudovirgaria hyperparasitica</name>
    <dbReference type="NCBI Taxonomy" id="470096"/>
    <lineage>
        <taxon>Eukaryota</taxon>
        <taxon>Fungi</taxon>
        <taxon>Dikarya</taxon>
        <taxon>Ascomycota</taxon>
        <taxon>Pezizomycotina</taxon>
        <taxon>Dothideomycetes</taxon>
        <taxon>Dothideomycetes incertae sedis</taxon>
        <taxon>Acrospermales</taxon>
        <taxon>Acrospermaceae</taxon>
        <taxon>Pseudovirgaria</taxon>
    </lineage>
</organism>
<keyword evidence="4" id="KW-1185">Reference proteome</keyword>
<evidence type="ECO:0000256" key="2">
    <source>
        <dbReference type="SAM" id="SignalP"/>
    </source>
</evidence>
<dbReference type="GeneID" id="54484061"/>
<sequence>MILRLCALLIATAFPVSLAYPQSIHDAEIPYELSVVPECARECLRESLATTFSSDCKDSGTNDIQCYCAAYDSNGFTFGEAALRCFYMNCQSDKEEASRIYNVCVGQPKAVQRTMGSIPITRFPPSTTVSTAPPLITSSTSEVKGTMMLWPYMPTPITTSIPNETPGAASDATPGPSAAVAPAPHSTGPLSTPQIVGISVAGASALILATGAIILVTCTQQRRRRRAMEQAKFDRMENKSEKRSPPGSRDGEGNSSLKPLMLPFKVLRDPRSGPGGVGIAPAPPRSTTPSPRRSVVGLAPVRTNLPRLQLNDQRPRSQWINPDIPVEQIGLAISPESDLGTSPDSMRSTRTVSRLLPAKPSPQLARPTSTASGLTVFEEDRYSRSVRQSQAARPPLARLSAANALTELPTPPTQMSPFADPTMVPRPLNHSMRQVSHPPTPPPPFPVPPIPVSVPKAPSASEPSMPFTPAPIKSSLGGPKEPPVLSLNIPIRQSRTPLLPNFETFLSQASSPILPPKPLSAKPLPTRVFAAPEYTSPATEVPPRTPNMANLVGTPPTTSRKRGSNDSTSTDGSEGYVPKYYASPRSTAGAGKVDKPSKSPRIIDIGTAGSTKTSTPLSRSSTHKSASVRDSMASCTTFETADMDEPTPPSDEEKTLPAIPESPISGLKYPKIPRASNQAVPRSPRSSHGSLTLDTRPSLLQKRRGDDAAQDLEKRLFVSPISSSLRSSNTTHSRVGSDGTLPQQVTYSQLAVKSGPGSADMFGPLKSPMWAPRITPTRRGQDLFLSVS</sequence>
<feature type="compositionally biased region" description="Polar residues" evidence="1">
    <location>
        <begin position="608"/>
        <end position="625"/>
    </location>
</feature>
<evidence type="ECO:0000313" key="3">
    <source>
        <dbReference type="EMBL" id="KAF2762671.1"/>
    </source>
</evidence>
<name>A0A6A6WKJ4_9PEZI</name>
<protein>
    <recommendedName>
        <fullName evidence="5">Extracellular membrane protein CFEM domain-containing protein</fullName>
    </recommendedName>
</protein>
<feature type="compositionally biased region" description="Basic and acidic residues" evidence="1">
    <location>
        <begin position="703"/>
        <end position="716"/>
    </location>
</feature>
<feature type="region of interest" description="Disordered" evidence="1">
    <location>
        <begin position="158"/>
        <end position="188"/>
    </location>
</feature>
<accession>A0A6A6WKJ4</accession>